<reference evidence="8" key="1">
    <citation type="journal article" date="2023" name="Mol. Biol. Evol.">
        <title>Third-Generation Sequencing Reveals the Adaptive Role of the Epigenome in Three Deep-Sea Polychaetes.</title>
        <authorList>
            <person name="Perez M."/>
            <person name="Aroh O."/>
            <person name="Sun Y."/>
            <person name="Lan Y."/>
            <person name="Juniper S.K."/>
            <person name="Young C.R."/>
            <person name="Angers B."/>
            <person name="Qian P.Y."/>
        </authorList>
    </citation>
    <scope>NUCLEOTIDE SEQUENCE</scope>
    <source>
        <strain evidence="8">P08H-3</strain>
    </source>
</reference>
<keyword evidence="9" id="KW-1185">Reference proteome</keyword>
<dbReference type="PANTHER" id="PTHR14611:SF2">
    <property type="entry name" value="TECTONIC"/>
    <property type="match status" value="1"/>
</dbReference>
<dbReference type="GO" id="GO:0060271">
    <property type="term" value="P:cilium assembly"/>
    <property type="evidence" value="ECO:0007669"/>
    <property type="project" value="TreeGrafter"/>
</dbReference>
<accession>A0AAD9JR06</accession>
<evidence type="ECO:0000259" key="7">
    <source>
        <dbReference type="Pfam" id="PF25752"/>
    </source>
</evidence>
<keyword evidence="2 5" id="KW-0732">Signal</keyword>
<evidence type="ECO:0000313" key="9">
    <source>
        <dbReference type="Proteomes" id="UP001208570"/>
    </source>
</evidence>
<comment type="similarity">
    <text evidence="1">Belongs to the tectonic family.</text>
</comment>
<dbReference type="AlphaFoldDB" id="A0AAD9JR06"/>
<organism evidence="8 9">
    <name type="scientific">Paralvinella palmiformis</name>
    <dbReference type="NCBI Taxonomy" id="53620"/>
    <lineage>
        <taxon>Eukaryota</taxon>
        <taxon>Metazoa</taxon>
        <taxon>Spiralia</taxon>
        <taxon>Lophotrochozoa</taxon>
        <taxon>Annelida</taxon>
        <taxon>Polychaeta</taxon>
        <taxon>Sedentaria</taxon>
        <taxon>Canalipalpata</taxon>
        <taxon>Terebellida</taxon>
        <taxon>Terebelliformia</taxon>
        <taxon>Alvinellidae</taxon>
        <taxon>Paralvinella</taxon>
    </lineage>
</organism>
<evidence type="ECO:0000256" key="3">
    <source>
        <dbReference type="ARBA" id="ARBA00022794"/>
    </source>
</evidence>
<evidence type="ECO:0000256" key="4">
    <source>
        <dbReference type="ARBA" id="ARBA00023180"/>
    </source>
</evidence>
<dbReference type="InterPro" id="IPR040354">
    <property type="entry name" value="TCTN1-3"/>
</dbReference>
<keyword evidence="3" id="KW-0970">Cilium biogenesis/degradation</keyword>
<evidence type="ECO:0000256" key="1">
    <source>
        <dbReference type="ARBA" id="ARBA00007633"/>
    </source>
</evidence>
<keyword evidence="4" id="KW-0325">Glycoprotein</keyword>
<feature type="chain" id="PRO_5042167786" description="Tectonic domain-containing protein" evidence="5">
    <location>
        <begin position="23"/>
        <end position="626"/>
    </location>
</feature>
<feature type="domain" description="Tectonic-1-3" evidence="6">
    <location>
        <begin position="175"/>
        <end position="378"/>
    </location>
</feature>
<sequence>MAVNMSWLWVLVMYLNIKFSLSQINVTTTPATTPTTTTQAVPTEAPTPIPRNTDLAECTCDLTANGCDVNCCCDPECSDDDRLAFSSCVDDYNVVDTYACVRNDTIFIDNSQYLVKKDVPGLFCIQFDNFVERNYYTPPDIIDTVDKFDDYLTQYGNIYSFQQTDSSPTINNDYYRSGDPIYTVYETNALGTLGLPAALSTQLCTDGNPAAFLHNQQEECVREIEDLASECTRVSALNAWTYYEGFKIFTSLKALQVLQNETQNITMTTISPDVTAMPPLDDELSPFNMSYAMSIVPEGPHICIDDGGFNGMCKFGDEIPTPSYDAVGQKCIDAVVKVLYKFIYNGTTGITSARVTFTFRNITQQLLPLTQNFETQFSKENENDTFRRSGNPGYLPREPVMAGFLVDKTTDDGTVLQAIDLDSNRNNWVTMVTSSPNGECASELTNRVPVTFGMSMRSGCFISVYFSNMTEACSQIQQMALEALRGPNPPDYVAVFGNTPVESVGDWFQILGIYDSPPNPLASQAPGVCRNIITGLHIEFIYANVGSLANPQAKIIGASYQYRVQDEIRYQCVGAYCMPGNEAAPQRIEVTSSVSFIDASTKAVPEAGGKPKVSARLPDDFFYPFT</sequence>
<dbReference type="PANTHER" id="PTHR14611">
    <property type="entry name" value="TECTONIC FAMILY MEMBER"/>
    <property type="match status" value="1"/>
</dbReference>
<name>A0AAD9JR06_9ANNE</name>
<evidence type="ECO:0000313" key="8">
    <source>
        <dbReference type="EMBL" id="KAK2157326.1"/>
    </source>
</evidence>
<feature type="signal peptide" evidence="5">
    <location>
        <begin position="1"/>
        <end position="22"/>
    </location>
</feature>
<dbReference type="InterPro" id="IPR057724">
    <property type="entry name" value="TCTN1-3_N"/>
</dbReference>
<dbReference type="InterPro" id="IPR011677">
    <property type="entry name" value="TCTN1-3_dom"/>
</dbReference>
<evidence type="ECO:0000259" key="6">
    <source>
        <dbReference type="Pfam" id="PF07773"/>
    </source>
</evidence>
<dbReference type="Pfam" id="PF25752">
    <property type="entry name" value="DUF1619_N"/>
    <property type="match status" value="1"/>
</dbReference>
<feature type="domain" description="Tectonic-1-3 N-terminal" evidence="7">
    <location>
        <begin position="34"/>
        <end position="137"/>
    </location>
</feature>
<comment type="caution">
    <text evidence="8">The sequence shown here is derived from an EMBL/GenBank/DDBJ whole genome shotgun (WGS) entry which is preliminary data.</text>
</comment>
<evidence type="ECO:0008006" key="10">
    <source>
        <dbReference type="Google" id="ProtNLM"/>
    </source>
</evidence>
<dbReference type="Proteomes" id="UP001208570">
    <property type="component" value="Unassembled WGS sequence"/>
</dbReference>
<gene>
    <name evidence="8" type="ORF">LSH36_193g04008</name>
</gene>
<dbReference type="EMBL" id="JAODUP010000193">
    <property type="protein sequence ID" value="KAK2157326.1"/>
    <property type="molecule type" value="Genomic_DNA"/>
</dbReference>
<proteinExistence type="inferred from homology"/>
<protein>
    <recommendedName>
        <fullName evidence="10">Tectonic domain-containing protein</fullName>
    </recommendedName>
</protein>
<evidence type="ECO:0000256" key="5">
    <source>
        <dbReference type="SAM" id="SignalP"/>
    </source>
</evidence>
<dbReference type="Pfam" id="PF07773">
    <property type="entry name" value="TCTN_DUF1619"/>
    <property type="match status" value="2"/>
</dbReference>
<evidence type="ECO:0000256" key="2">
    <source>
        <dbReference type="ARBA" id="ARBA00022729"/>
    </source>
</evidence>
<feature type="domain" description="Tectonic-1-3" evidence="6">
    <location>
        <begin position="413"/>
        <end position="563"/>
    </location>
</feature>